<gene>
    <name evidence="2" type="ORF">DFR43_11065</name>
</gene>
<protein>
    <submittedName>
        <fullName evidence="2">Uncharacterized protein</fullName>
    </submittedName>
</protein>
<organism evidence="2 3">
    <name type="scientific">Tepidicella xavieri</name>
    <dbReference type="NCBI Taxonomy" id="360241"/>
    <lineage>
        <taxon>Bacteria</taxon>
        <taxon>Pseudomonadati</taxon>
        <taxon>Pseudomonadota</taxon>
        <taxon>Betaproteobacteria</taxon>
        <taxon>Burkholderiales</taxon>
        <taxon>Tepidicella</taxon>
    </lineage>
</organism>
<reference evidence="2 3" key="1">
    <citation type="submission" date="2019-03" db="EMBL/GenBank/DDBJ databases">
        <title>Genomic Encyclopedia of Type Strains, Phase IV (KMG-IV): sequencing the most valuable type-strain genomes for metagenomic binning, comparative biology and taxonomic classification.</title>
        <authorList>
            <person name="Goeker M."/>
        </authorList>
    </citation>
    <scope>NUCLEOTIDE SEQUENCE [LARGE SCALE GENOMIC DNA]</scope>
    <source>
        <strain evidence="2 3">DSM 19605</strain>
    </source>
</reference>
<name>A0A4R6UAJ0_9BURK</name>
<feature type="transmembrane region" description="Helical" evidence="1">
    <location>
        <begin position="96"/>
        <end position="120"/>
    </location>
</feature>
<sequence length="127" mass="13498">MNLEKVIFGFFILLAATLNFGFFLGEIDNPAHHDIYELFAALVVSLIATVLKLGDRTQIGAVHLSTSLVADLQLLAAAMVWGHAAHIAPSGVTPEVMASIVSLSGGALFANVVSVIILIAETIMQRR</sequence>
<evidence type="ECO:0000256" key="1">
    <source>
        <dbReference type="SAM" id="Phobius"/>
    </source>
</evidence>
<dbReference type="InterPro" id="IPR045655">
    <property type="entry name" value="DUF6394"/>
</dbReference>
<accession>A0A4R6UAJ0</accession>
<keyword evidence="1" id="KW-1133">Transmembrane helix</keyword>
<keyword evidence="1" id="KW-0812">Transmembrane</keyword>
<dbReference type="RefSeq" id="WP_133597982.1">
    <property type="nucleotide sequence ID" value="NZ_SNYL01000010.1"/>
</dbReference>
<feature type="transmembrane region" description="Helical" evidence="1">
    <location>
        <begin position="61"/>
        <end position="84"/>
    </location>
</feature>
<dbReference type="EMBL" id="SNYL01000010">
    <property type="protein sequence ID" value="TDQ41909.1"/>
    <property type="molecule type" value="Genomic_DNA"/>
</dbReference>
<comment type="caution">
    <text evidence="2">The sequence shown here is derived from an EMBL/GenBank/DDBJ whole genome shotgun (WGS) entry which is preliminary data.</text>
</comment>
<keyword evidence="3" id="KW-1185">Reference proteome</keyword>
<evidence type="ECO:0000313" key="3">
    <source>
        <dbReference type="Proteomes" id="UP000295510"/>
    </source>
</evidence>
<dbReference type="AlphaFoldDB" id="A0A4R6UAJ0"/>
<proteinExistence type="predicted"/>
<evidence type="ECO:0000313" key="2">
    <source>
        <dbReference type="EMBL" id="TDQ41909.1"/>
    </source>
</evidence>
<feature type="transmembrane region" description="Helical" evidence="1">
    <location>
        <begin position="36"/>
        <end position="54"/>
    </location>
</feature>
<keyword evidence="1" id="KW-0472">Membrane</keyword>
<dbReference type="Proteomes" id="UP000295510">
    <property type="component" value="Unassembled WGS sequence"/>
</dbReference>
<dbReference type="OrthoDB" id="3295158at2"/>
<dbReference type="Pfam" id="PF19931">
    <property type="entry name" value="DUF6394"/>
    <property type="match status" value="1"/>
</dbReference>
<feature type="transmembrane region" description="Helical" evidence="1">
    <location>
        <begin position="7"/>
        <end position="24"/>
    </location>
</feature>